<protein>
    <submittedName>
        <fullName evidence="1">Carboxypeptidase regulatory-like domain-containing protein</fullName>
    </submittedName>
</protein>
<dbReference type="AlphaFoldDB" id="A0A4U1J2X7"/>
<keyword evidence="1" id="KW-0121">Carboxypeptidase</keyword>
<dbReference type="GO" id="GO:0004180">
    <property type="term" value="F:carboxypeptidase activity"/>
    <property type="evidence" value="ECO:0007669"/>
    <property type="project" value="UniProtKB-KW"/>
</dbReference>
<dbReference type="Proteomes" id="UP000309215">
    <property type="component" value="Unassembled WGS sequence"/>
</dbReference>
<comment type="caution">
    <text evidence="1">The sequence shown here is derived from an EMBL/GenBank/DDBJ whole genome shotgun (WGS) entry which is preliminary data.</text>
</comment>
<reference evidence="1 2" key="1">
    <citation type="submission" date="2019-04" db="EMBL/GenBank/DDBJ databases">
        <authorList>
            <person name="Li Y."/>
            <person name="Wang J."/>
        </authorList>
    </citation>
    <scope>NUCLEOTIDE SEQUENCE [LARGE SCALE GENOMIC DNA]</scope>
    <source>
        <strain evidence="1 2">DSM 14668</strain>
    </source>
</reference>
<dbReference type="OrthoDB" id="5491798at2"/>
<evidence type="ECO:0000313" key="1">
    <source>
        <dbReference type="EMBL" id="TKD00756.1"/>
    </source>
</evidence>
<keyword evidence="1" id="KW-0378">Hydrolase</keyword>
<dbReference type="SUPFAM" id="SSF49452">
    <property type="entry name" value="Starch-binding domain-like"/>
    <property type="match status" value="2"/>
</dbReference>
<dbReference type="GO" id="GO:0030246">
    <property type="term" value="F:carbohydrate binding"/>
    <property type="evidence" value="ECO:0007669"/>
    <property type="project" value="InterPro"/>
</dbReference>
<organism evidence="1 2">
    <name type="scientific">Polyangium fumosum</name>
    <dbReference type="NCBI Taxonomy" id="889272"/>
    <lineage>
        <taxon>Bacteria</taxon>
        <taxon>Pseudomonadati</taxon>
        <taxon>Myxococcota</taxon>
        <taxon>Polyangia</taxon>
        <taxon>Polyangiales</taxon>
        <taxon>Polyangiaceae</taxon>
        <taxon>Polyangium</taxon>
    </lineage>
</organism>
<dbReference type="InterPro" id="IPR013784">
    <property type="entry name" value="Carb-bd-like_fold"/>
</dbReference>
<proteinExistence type="predicted"/>
<evidence type="ECO:0000313" key="2">
    <source>
        <dbReference type="Proteomes" id="UP000309215"/>
    </source>
</evidence>
<name>A0A4U1J2X7_9BACT</name>
<accession>A0A4U1J2X7</accession>
<keyword evidence="2" id="KW-1185">Reference proteome</keyword>
<dbReference type="Pfam" id="PF13620">
    <property type="entry name" value="CarboxypepD_reg"/>
    <property type="match status" value="3"/>
</dbReference>
<dbReference type="Gene3D" id="2.60.40.1120">
    <property type="entry name" value="Carboxypeptidase-like, regulatory domain"/>
    <property type="match status" value="3"/>
</dbReference>
<sequence>MSRFTMHLPTNQKKPFFRSPAGWATLGTMPVLALGAFLLWPSATPSHAADAQDASAPDARAKYVNRGLFSSGSEEPGEEQAKLITGRVYSIDGQPLAGVQVSATSFAIAGNLPTTVASLDTDAEGRFEMHLADGSYQLVANKSGYGPSFVPAQTGDTVSMVLTKSGVVQGRVLDADRAPMQRFVIDVLTAAPDSFAAPMPLFSKRFEGTNGAFEVDQLPAWPVVIRATAVDHAPAFSPPVYIEKPGDTRDIELQLGDGCVLEGTVKDSAGRPLVDVFVDAEARFPGGVSEVSMEAAARAESDEQGRFRIEHGPSGKVVLRGYDGEHAPSTLVVEVANCQPSKPLDLVMSGGGSIAGVARKGDGTPLPGARLTLMQRAIGFVNVMADEEGEFRFDSIPPGNTRLELLYGNQRTSTSVRVEEGAVTERDITVHPAGQGEIRGRITANGTPLAGVQVLVAANRGRTEGLDIRYPVTDKDGLYKLSGLPEGHYAVNVVTSAKTEGVQVEEGQVAVLDLDIAAPQKTSARDEAE</sequence>
<keyword evidence="1" id="KW-0645">Protease</keyword>
<dbReference type="EMBL" id="SSMQ01000044">
    <property type="protein sequence ID" value="TKD00756.1"/>
    <property type="molecule type" value="Genomic_DNA"/>
</dbReference>
<dbReference type="SUPFAM" id="SSF49464">
    <property type="entry name" value="Carboxypeptidase regulatory domain-like"/>
    <property type="match status" value="1"/>
</dbReference>
<dbReference type="InterPro" id="IPR008969">
    <property type="entry name" value="CarboxyPept-like_regulatory"/>
</dbReference>
<gene>
    <name evidence="1" type="ORF">E8A74_33050</name>
</gene>